<feature type="domain" description="Carboxylesterase type B" evidence="4">
    <location>
        <begin position="35"/>
        <end position="354"/>
    </location>
</feature>
<dbReference type="InterPro" id="IPR002018">
    <property type="entry name" value="CarbesteraseB"/>
</dbReference>
<dbReference type="SUPFAM" id="SSF53474">
    <property type="entry name" value="alpha/beta-Hydrolases"/>
    <property type="match status" value="1"/>
</dbReference>
<dbReference type="EC" id="3.1.1.-" evidence="3"/>
<comment type="similarity">
    <text evidence="1 3">Belongs to the type-B carboxylesterase/lipase family.</text>
</comment>
<evidence type="ECO:0000256" key="2">
    <source>
        <dbReference type="ARBA" id="ARBA00022801"/>
    </source>
</evidence>
<keyword evidence="2 3" id="KW-0378">Hydrolase</keyword>
<dbReference type="STRING" id="1280953.HOC_15222"/>
<dbReference type="PATRIC" id="fig|1280953.3.peg.3057"/>
<name>A0A059G3U2_9PROT</name>
<dbReference type="InterPro" id="IPR029058">
    <property type="entry name" value="AB_hydrolase_fold"/>
</dbReference>
<sequence>MDVRTIWLPLVFILWLTACGGPVYVPPQPLEASDETTIEIRSGTIVGGKTDNGARAWLGIPYAAPPIGDLRWRPPQIANTWEETFPAVQHGTWCPQITNGLDALSGLPKGEMRGDENCLFLDIYAPSGSSPESELPVMFWIHGGSNVWGRAEQYDGARLAETQQVVVVVAQYRLGPLGWFAHPALEDGIANFALLDLVMGLEWVAENIHAFGGNPARVTLFGESAGGNNVLALLAMPDVDGLYRAAIVQSALPSSLPLDLARNGIAGVAIGAVPAAETFTADSDPDAEDLRTAPLQAIFSAFKTGRTPTVIQDGHTLPAISLGEAVVIHQSGADIPVILGSNRDEAKYLLAFDPAFTKKVFGVFPKARDAEYYDSTSTYMTGLWRVIGVSSFASELALHSAGPVRTYRFDWDEAGSAGPTDLSHLLGAAHSLEVPFVFGRFSNFLGRLDRKLFTSANESRRIELSEIMMACWGQFAHQGSGERIFSAPCQHWPVVSDDHDLQHTMVFDTTADGGVRPVPETLGLDALLDAIDRDPALDTDDRRCDLVERLQRAYGMVASANTLAELAQICDPLKR</sequence>
<dbReference type="eggNOG" id="COG2272">
    <property type="taxonomic scope" value="Bacteria"/>
</dbReference>
<keyword evidence="6" id="KW-1185">Reference proteome</keyword>
<gene>
    <name evidence="5" type="ORF">HOC_15222</name>
</gene>
<proteinExistence type="inferred from homology"/>
<evidence type="ECO:0000313" key="5">
    <source>
        <dbReference type="EMBL" id="KDA01522.1"/>
    </source>
</evidence>
<dbReference type="ESTHER" id="9rhob-a0a059g3u2">
    <property type="family name" value="Carb_B_Bacteria"/>
</dbReference>
<dbReference type="PANTHER" id="PTHR11559">
    <property type="entry name" value="CARBOXYLESTERASE"/>
    <property type="match status" value="1"/>
</dbReference>
<dbReference type="Gene3D" id="3.40.50.1820">
    <property type="entry name" value="alpha/beta hydrolase"/>
    <property type="match status" value="1"/>
</dbReference>
<dbReference type="EMBL" id="ARYL01000026">
    <property type="protein sequence ID" value="KDA01522.1"/>
    <property type="molecule type" value="Genomic_DNA"/>
</dbReference>
<reference evidence="5 6" key="1">
    <citation type="journal article" date="2014" name="Antonie Van Leeuwenhoek">
        <title>Hyphomonas beringensis sp. nov. and Hyphomonas chukchiensis sp. nov., isolated from surface seawater of the Bering Sea and Chukchi Sea.</title>
        <authorList>
            <person name="Li C."/>
            <person name="Lai Q."/>
            <person name="Li G."/>
            <person name="Dong C."/>
            <person name="Wang J."/>
            <person name="Liao Y."/>
            <person name="Shao Z."/>
        </authorList>
    </citation>
    <scope>NUCLEOTIDE SEQUENCE [LARGE SCALE GENOMIC DNA]</scope>
    <source>
        <strain evidence="5 6">SCH89</strain>
    </source>
</reference>
<dbReference type="InterPro" id="IPR019826">
    <property type="entry name" value="Carboxylesterase_B_AS"/>
</dbReference>
<dbReference type="Pfam" id="PF00135">
    <property type="entry name" value="COesterase"/>
    <property type="match status" value="1"/>
</dbReference>
<accession>A0A059G3U2</accession>
<dbReference type="InterPro" id="IPR050309">
    <property type="entry name" value="Type-B_Carboxylest/Lipase"/>
</dbReference>
<dbReference type="PROSITE" id="PS00122">
    <property type="entry name" value="CARBOXYLESTERASE_B_1"/>
    <property type="match status" value="1"/>
</dbReference>
<dbReference type="AlphaFoldDB" id="A0A059G3U2"/>
<dbReference type="GO" id="GO:0016787">
    <property type="term" value="F:hydrolase activity"/>
    <property type="evidence" value="ECO:0007669"/>
    <property type="project" value="UniProtKB-KW"/>
</dbReference>
<dbReference type="Proteomes" id="UP000024942">
    <property type="component" value="Unassembled WGS sequence"/>
</dbReference>
<organism evidence="5 6">
    <name type="scientific">Hyphomonas oceanitis SCH89</name>
    <dbReference type="NCBI Taxonomy" id="1280953"/>
    <lineage>
        <taxon>Bacteria</taxon>
        <taxon>Pseudomonadati</taxon>
        <taxon>Pseudomonadota</taxon>
        <taxon>Alphaproteobacteria</taxon>
        <taxon>Hyphomonadales</taxon>
        <taxon>Hyphomonadaceae</taxon>
        <taxon>Hyphomonas</taxon>
    </lineage>
</organism>
<comment type="caution">
    <text evidence="5">The sequence shown here is derived from an EMBL/GenBank/DDBJ whole genome shotgun (WGS) entry which is preliminary data.</text>
</comment>
<protein>
    <recommendedName>
        <fullName evidence="3">Carboxylic ester hydrolase</fullName>
        <ecNumber evidence="3">3.1.1.-</ecNumber>
    </recommendedName>
</protein>
<evidence type="ECO:0000256" key="1">
    <source>
        <dbReference type="ARBA" id="ARBA00005964"/>
    </source>
</evidence>
<evidence type="ECO:0000256" key="3">
    <source>
        <dbReference type="RuleBase" id="RU361235"/>
    </source>
</evidence>
<dbReference type="PROSITE" id="PS51257">
    <property type="entry name" value="PROKAR_LIPOPROTEIN"/>
    <property type="match status" value="1"/>
</dbReference>
<evidence type="ECO:0000259" key="4">
    <source>
        <dbReference type="Pfam" id="PF00135"/>
    </source>
</evidence>
<evidence type="ECO:0000313" key="6">
    <source>
        <dbReference type="Proteomes" id="UP000024942"/>
    </source>
</evidence>